<evidence type="ECO:0000313" key="2">
    <source>
        <dbReference type="EMBL" id="VDP65755.1"/>
    </source>
</evidence>
<organism evidence="4">
    <name type="scientific">Schistosoma curassoni</name>
    <dbReference type="NCBI Taxonomy" id="6186"/>
    <lineage>
        <taxon>Eukaryota</taxon>
        <taxon>Metazoa</taxon>
        <taxon>Spiralia</taxon>
        <taxon>Lophotrochozoa</taxon>
        <taxon>Platyhelminthes</taxon>
        <taxon>Trematoda</taxon>
        <taxon>Digenea</taxon>
        <taxon>Strigeidida</taxon>
        <taxon>Schistosomatoidea</taxon>
        <taxon>Schistosomatidae</taxon>
        <taxon>Schistosoma</taxon>
    </lineage>
</organism>
<feature type="region of interest" description="Disordered" evidence="1">
    <location>
        <begin position="31"/>
        <end position="54"/>
    </location>
</feature>
<sequence>MVSESFCNTSAFFAFFCIDLSRLSRSESDEEYVEESSADEELELDDDPLSLSLS</sequence>
<keyword evidence="3" id="KW-1185">Reference proteome</keyword>
<gene>
    <name evidence="2" type="ORF">SCUD_LOCUS18419</name>
</gene>
<evidence type="ECO:0000313" key="3">
    <source>
        <dbReference type="Proteomes" id="UP000279833"/>
    </source>
</evidence>
<dbReference type="AlphaFoldDB" id="A0A183KTM9"/>
<reference evidence="2 3" key="2">
    <citation type="submission" date="2018-11" db="EMBL/GenBank/DDBJ databases">
        <authorList>
            <consortium name="Pathogen Informatics"/>
        </authorList>
    </citation>
    <scope>NUCLEOTIDE SEQUENCE [LARGE SCALE GENOMIC DNA]</scope>
    <source>
        <strain evidence="2">Dakar</strain>
        <strain evidence="3">Dakar, Senegal</strain>
    </source>
</reference>
<name>A0A183KTM9_9TREM</name>
<dbReference type="WBParaSite" id="SCUD_0001842201-mRNA-1">
    <property type="protein sequence ID" value="SCUD_0001842201-mRNA-1"/>
    <property type="gene ID" value="SCUD_0001842201"/>
</dbReference>
<accession>A0A183KTM9</accession>
<reference evidence="4" key="1">
    <citation type="submission" date="2016-06" db="UniProtKB">
        <authorList>
            <consortium name="WormBaseParasite"/>
        </authorList>
    </citation>
    <scope>IDENTIFICATION</scope>
</reference>
<dbReference type="EMBL" id="UZAK01040991">
    <property type="protein sequence ID" value="VDP65755.1"/>
    <property type="molecule type" value="Genomic_DNA"/>
</dbReference>
<protein>
    <submittedName>
        <fullName evidence="4">Secreted protein</fullName>
    </submittedName>
</protein>
<evidence type="ECO:0000256" key="1">
    <source>
        <dbReference type="SAM" id="MobiDB-lite"/>
    </source>
</evidence>
<evidence type="ECO:0000313" key="4">
    <source>
        <dbReference type="WBParaSite" id="SCUD_0001842201-mRNA-1"/>
    </source>
</evidence>
<proteinExistence type="predicted"/>
<dbReference type="Proteomes" id="UP000279833">
    <property type="component" value="Unassembled WGS sequence"/>
</dbReference>
<feature type="compositionally biased region" description="Acidic residues" evidence="1">
    <location>
        <begin position="31"/>
        <end position="48"/>
    </location>
</feature>